<dbReference type="Gene3D" id="1.10.530.10">
    <property type="match status" value="1"/>
</dbReference>
<dbReference type="Pfam" id="PF01464">
    <property type="entry name" value="SLT"/>
    <property type="match status" value="1"/>
</dbReference>
<dbReference type="GO" id="GO:0008933">
    <property type="term" value="F:peptidoglycan lytic transglycosylase activity"/>
    <property type="evidence" value="ECO:0007669"/>
    <property type="project" value="InterPro"/>
</dbReference>
<sequence>MLPTILLFTRLRRAHLGYQRRHKNRVMNVKKHYKQLVLHTWKAAFCTAGIVLLFLACKPSGSETQQADMLSLALMGGAAAKDAAEEPVALDLQDIRKRGRLIAIVDNSSTSYFIYRGQAMGYEYELLTRLAKKLDVELEIKIVTDLDKAFAMLQRGEGDIIAHNLTITKERQEKIAFTIHHNEVRQMLVQRKPTNWRSLTADGIDKKLIRNPLQLANKEVYVKRNSSHFARLRNLSDEIGADILMVEEDASIEVEALIRRVAEGEIDYTIADENVAQLNLAYYPNLDVSTPLSFPQRIGWGLRKTSPELLKAVDNWLLESRKSIDYIVIYNKYFKNRTNMKMLASSSYSTISGNQLSPYDAHIKEAAAKIGWDWRLLAAVVYQESKFNPEAESWMGAAGLMQLMPETAEIFGAEDPLDPRQNIMAGASYLQWLDKFWMDEIPDNDERIKFVLASYNVGQGHVLDARRLARKYNKKPELWEGHVAYFLEKKAEPEYYNDEAAKLGYCRGSEPVRYVKQIMQRQARYAQLLPEEAAPQSQEAQPLIASAR</sequence>
<dbReference type="EMBL" id="AODQ01000103">
    <property type="protein sequence ID" value="EMR01597.1"/>
    <property type="molecule type" value="Genomic_DNA"/>
</dbReference>
<dbReference type="PROSITE" id="PS00922">
    <property type="entry name" value="TRANSGLYCOSYLASE"/>
    <property type="match status" value="1"/>
</dbReference>
<dbReference type="GO" id="GO:0000270">
    <property type="term" value="P:peptidoglycan metabolic process"/>
    <property type="evidence" value="ECO:0007669"/>
    <property type="project" value="InterPro"/>
</dbReference>
<comment type="subcellular location">
    <subcellularLocation>
        <location evidence="1">Cell outer membrane</location>
        <topology evidence="1">Peripheral membrane protein</topology>
    </subcellularLocation>
</comment>
<dbReference type="SUPFAM" id="SSF53850">
    <property type="entry name" value="Periplasmic binding protein-like II"/>
    <property type="match status" value="1"/>
</dbReference>
<keyword evidence="4" id="KW-0472">Membrane</keyword>
<dbReference type="SMART" id="SM00062">
    <property type="entry name" value="PBPb"/>
    <property type="match status" value="1"/>
</dbReference>
<evidence type="ECO:0000313" key="7">
    <source>
        <dbReference type="Proteomes" id="UP000011910"/>
    </source>
</evidence>
<evidence type="ECO:0000256" key="4">
    <source>
        <dbReference type="ARBA" id="ARBA00023237"/>
    </source>
</evidence>
<evidence type="ECO:0000256" key="1">
    <source>
        <dbReference type="ARBA" id="ARBA00004339"/>
    </source>
</evidence>
<evidence type="ECO:0000259" key="5">
    <source>
        <dbReference type="SMART" id="SM00062"/>
    </source>
</evidence>
<dbReference type="AlphaFoldDB" id="M7N2S2"/>
<dbReference type="CDD" id="cd13403">
    <property type="entry name" value="MLTF-like"/>
    <property type="match status" value="1"/>
</dbReference>
<evidence type="ECO:0000256" key="3">
    <source>
        <dbReference type="ARBA" id="ARBA00022729"/>
    </source>
</evidence>
<dbReference type="STRING" id="1279009.ADICEAN_03275"/>
<gene>
    <name evidence="6" type="primary">mltF</name>
    <name evidence="6" type="ORF">ADICEAN_03275</name>
</gene>
<dbReference type="EC" id="4.2.2.-" evidence="6"/>
<keyword evidence="7" id="KW-1185">Reference proteome</keyword>
<reference evidence="6 7" key="1">
    <citation type="journal article" date="2013" name="Genome Announc.">
        <title>Draft Genome Sequence of Cesiribacter andamanensis Strain AMV16T, Isolated from a Soil Sample from a Mud Volcano in the Andaman Islands, India.</title>
        <authorList>
            <person name="Shivaji S."/>
            <person name="Ara S."/>
            <person name="Begum Z."/>
            <person name="Srinivas T.N."/>
            <person name="Singh A."/>
            <person name="Kumar Pinnaka A."/>
        </authorList>
    </citation>
    <scope>NUCLEOTIDE SEQUENCE [LARGE SCALE GENOMIC DNA]</scope>
    <source>
        <strain evidence="6 7">AMV16</strain>
    </source>
</reference>
<comment type="caution">
    <text evidence="6">The sequence shown here is derived from an EMBL/GenBank/DDBJ whole genome shotgun (WGS) entry which is preliminary data.</text>
</comment>
<keyword evidence="6" id="KW-0456">Lyase</keyword>
<keyword evidence="4" id="KW-0998">Cell outer membrane</keyword>
<protein>
    <submittedName>
        <fullName evidence="6">Membrane-bound lytic murein transglycosylase F</fullName>
        <ecNumber evidence="6">4.2.2.-</ecNumber>
    </submittedName>
</protein>
<dbReference type="GO" id="GO:0009279">
    <property type="term" value="C:cell outer membrane"/>
    <property type="evidence" value="ECO:0007669"/>
    <property type="project" value="UniProtKB-SubCell"/>
</dbReference>
<dbReference type="PANTHER" id="PTHR35936">
    <property type="entry name" value="MEMBRANE-BOUND LYTIC MUREIN TRANSGLYCOSYLASE F"/>
    <property type="match status" value="1"/>
</dbReference>
<organism evidence="6 7">
    <name type="scientific">Cesiribacter andamanensis AMV16</name>
    <dbReference type="NCBI Taxonomy" id="1279009"/>
    <lineage>
        <taxon>Bacteria</taxon>
        <taxon>Pseudomonadati</taxon>
        <taxon>Bacteroidota</taxon>
        <taxon>Cytophagia</taxon>
        <taxon>Cytophagales</taxon>
        <taxon>Cesiribacteraceae</taxon>
        <taxon>Cesiribacter</taxon>
    </lineage>
</organism>
<dbReference type="InterPro" id="IPR001638">
    <property type="entry name" value="Solute-binding_3/MltF_N"/>
</dbReference>
<comment type="similarity">
    <text evidence="2">Belongs to the transglycosylase Slt family.</text>
</comment>
<evidence type="ECO:0000313" key="6">
    <source>
        <dbReference type="EMBL" id="EMR01597.1"/>
    </source>
</evidence>
<proteinExistence type="inferred from homology"/>
<dbReference type="eggNOG" id="COG4623">
    <property type="taxonomic scope" value="Bacteria"/>
</dbReference>
<evidence type="ECO:0000256" key="2">
    <source>
        <dbReference type="ARBA" id="ARBA00007734"/>
    </source>
</evidence>
<accession>M7N2S2</accession>
<dbReference type="CDD" id="cd01009">
    <property type="entry name" value="PBP2_YfhD_N"/>
    <property type="match status" value="1"/>
</dbReference>
<dbReference type="InterPro" id="IPR000189">
    <property type="entry name" value="Transglyc_AS"/>
</dbReference>
<dbReference type="InterPro" id="IPR023346">
    <property type="entry name" value="Lysozyme-like_dom_sf"/>
</dbReference>
<name>M7N2S2_9BACT</name>
<dbReference type="Proteomes" id="UP000011910">
    <property type="component" value="Unassembled WGS sequence"/>
</dbReference>
<dbReference type="Pfam" id="PF00497">
    <property type="entry name" value="SBP_bac_3"/>
    <property type="match status" value="1"/>
</dbReference>
<keyword evidence="3" id="KW-0732">Signal</keyword>
<dbReference type="InterPro" id="IPR008258">
    <property type="entry name" value="Transglycosylase_SLT_dom_1"/>
</dbReference>
<dbReference type="Gene3D" id="3.40.190.10">
    <property type="entry name" value="Periplasmic binding protein-like II"/>
    <property type="match status" value="2"/>
</dbReference>
<feature type="domain" description="Solute-binding protein family 3/N-terminal" evidence="5">
    <location>
        <begin position="100"/>
        <end position="337"/>
    </location>
</feature>
<dbReference type="SUPFAM" id="SSF53955">
    <property type="entry name" value="Lysozyme-like"/>
    <property type="match status" value="1"/>
</dbReference>